<keyword evidence="1" id="KW-0812">Transmembrane</keyword>
<evidence type="ECO:0000313" key="2">
    <source>
        <dbReference type="EMBL" id="PVI06195.1"/>
    </source>
</evidence>
<name>A0A2V1EAD9_9PLEO</name>
<keyword evidence="1" id="KW-0472">Membrane</keyword>
<feature type="transmembrane region" description="Helical" evidence="1">
    <location>
        <begin position="118"/>
        <end position="136"/>
    </location>
</feature>
<dbReference type="EMBL" id="KZ805310">
    <property type="protein sequence ID" value="PVI06195.1"/>
    <property type="molecule type" value="Genomic_DNA"/>
</dbReference>
<proteinExistence type="predicted"/>
<feature type="transmembrane region" description="Helical" evidence="1">
    <location>
        <begin position="263"/>
        <end position="290"/>
    </location>
</feature>
<protein>
    <recommendedName>
        <fullName evidence="4">DUF2306 domain-containing protein</fullName>
    </recommendedName>
</protein>
<feature type="transmembrane region" description="Helical" evidence="1">
    <location>
        <begin position="31"/>
        <end position="51"/>
    </location>
</feature>
<feature type="transmembrane region" description="Helical" evidence="1">
    <location>
        <begin position="180"/>
        <end position="204"/>
    </location>
</feature>
<evidence type="ECO:0008006" key="4">
    <source>
        <dbReference type="Google" id="ProtNLM"/>
    </source>
</evidence>
<sequence length="327" mass="35985">MTTPTRPPANRFVAITRKAYNLLGFSKGYNFLYFCIFGGALLGFCLARLPLIDINGYMCGGGPGGTLPGECYYYVKSKVAEWGIRIHLIGVLPAGILAFFQFIPIIRYKAILFHRINGYLSILLVLLGIAGALMIARHSVGGSLDVQAAIGLMGIVVVIELGLAWWNIKRLRIDRHRAFMIRAWALLGAPITTRLILFIAAQIITSMNMVYLVRPCAQIEYMLESTEMLVELYSECASYANGSMPEQQAIVEAGFNDGRPDQIGAALGGAFGMSIWLAMALHAACAEIYLQCTPKEAVRLREVSHQRRLEAGYSTTEEDCSSAQFPQ</sequence>
<dbReference type="InterPro" id="IPR018750">
    <property type="entry name" value="DUF2306_membrane"/>
</dbReference>
<dbReference type="OrthoDB" id="193478at2759"/>
<dbReference type="STRING" id="97972.A0A2V1EAD9"/>
<evidence type="ECO:0000256" key="1">
    <source>
        <dbReference type="SAM" id="Phobius"/>
    </source>
</evidence>
<gene>
    <name evidence="2" type="ORF">DM02DRAFT_515161</name>
</gene>
<feature type="transmembrane region" description="Helical" evidence="1">
    <location>
        <begin position="148"/>
        <end position="168"/>
    </location>
</feature>
<dbReference type="Pfam" id="PF10067">
    <property type="entry name" value="DUF2306"/>
    <property type="match status" value="1"/>
</dbReference>
<evidence type="ECO:0000313" key="3">
    <source>
        <dbReference type="Proteomes" id="UP000244855"/>
    </source>
</evidence>
<dbReference type="AlphaFoldDB" id="A0A2V1EAD9"/>
<feature type="transmembrane region" description="Helical" evidence="1">
    <location>
        <begin position="84"/>
        <end position="106"/>
    </location>
</feature>
<keyword evidence="1" id="KW-1133">Transmembrane helix</keyword>
<accession>A0A2V1EAD9</accession>
<organism evidence="2 3">
    <name type="scientific">Periconia macrospinosa</name>
    <dbReference type="NCBI Taxonomy" id="97972"/>
    <lineage>
        <taxon>Eukaryota</taxon>
        <taxon>Fungi</taxon>
        <taxon>Dikarya</taxon>
        <taxon>Ascomycota</taxon>
        <taxon>Pezizomycotina</taxon>
        <taxon>Dothideomycetes</taxon>
        <taxon>Pleosporomycetidae</taxon>
        <taxon>Pleosporales</taxon>
        <taxon>Massarineae</taxon>
        <taxon>Periconiaceae</taxon>
        <taxon>Periconia</taxon>
    </lineage>
</organism>
<dbReference type="Proteomes" id="UP000244855">
    <property type="component" value="Unassembled WGS sequence"/>
</dbReference>
<reference evidence="2 3" key="1">
    <citation type="journal article" date="2018" name="Sci. Rep.">
        <title>Comparative genomics provides insights into the lifestyle and reveals functional heterogeneity of dark septate endophytic fungi.</title>
        <authorList>
            <person name="Knapp D.G."/>
            <person name="Nemeth J.B."/>
            <person name="Barry K."/>
            <person name="Hainaut M."/>
            <person name="Henrissat B."/>
            <person name="Johnson J."/>
            <person name="Kuo A."/>
            <person name="Lim J.H.P."/>
            <person name="Lipzen A."/>
            <person name="Nolan M."/>
            <person name="Ohm R.A."/>
            <person name="Tamas L."/>
            <person name="Grigoriev I.V."/>
            <person name="Spatafora J.W."/>
            <person name="Nagy L.G."/>
            <person name="Kovacs G.M."/>
        </authorList>
    </citation>
    <scope>NUCLEOTIDE SEQUENCE [LARGE SCALE GENOMIC DNA]</scope>
    <source>
        <strain evidence="2 3">DSE2036</strain>
    </source>
</reference>
<keyword evidence="3" id="KW-1185">Reference proteome</keyword>